<comment type="similarity">
    <text evidence="1">Belongs to the PHF5 family.</text>
</comment>
<evidence type="ECO:0000313" key="2">
    <source>
        <dbReference type="EMBL" id="KAK4538439.1"/>
    </source>
</evidence>
<dbReference type="GO" id="GO:0000398">
    <property type="term" value="P:mRNA splicing, via spliceosome"/>
    <property type="evidence" value="ECO:0007669"/>
    <property type="project" value="InterPro"/>
</dbReference>
<evidence type="ECO:0000256" key="1">
    <source>
        <dbReference type="ARBA" id="ARBA00008626"/>
    </source>
</evidence>
<comment type="caution">
    <text evidence="2">The sequence shown here is derived from an EMBL/GenBank/DDBJ whole genome shotgun (WGS) entry which is preliminary data.</text>
</comment>
<evidence type="ECO:0000313" key="3">
    <source>
        <dbReference type="Proteomes" id="UP001301350"/>
    </source>
</evidence>
<dbReference type="Proteomes" id="UP001301350">
    <property type="component" value="Unassembled WGS sequence"/>
</dbReference>
<reference evidence="2 3" key="1">
    <citation type="submission" date="2022-07" db="EMBL/GenBank/DDBJ databases">
        <title>Genome-wide signatures of adaptation to extreme environments.</title>
        <authorList>
            <person name="Cho C.H."/>
            <person name="Yoon H.S."/>
        </authorList>
    </citation>
    <scope>NUCLEOTIDE SEQUENCE [LARGE SCALE GENOMIC DNA]</scope>
    <source>
        <strain evidence="2 3">DBV 063 E5</strain>
    </source>
</reference>
<name>A0AAV9J1R8_CYACA</name>
<sequence length="115" mass="12224">MSTKHTGVRCGRLQGRQAGQVCERCSDQCVACEADRHLWEEARVCDECAAQLLTPLPLCRGVATVCIQCGGKGAVQSAYFCRECVLLMRDRDGCPRVLTVGGAAAAGHLSGRGGR</sequence>
<organism evidence="2 3">
    <name type="scientific">Cyanidium caldarium</name>
    <name type="common">Red alga</name>
    <dbReference type="NCBI Taxonomy" id="2771"/>
    <lineage>
        <taxon>Eukaryota</taxon>
        <taxon>Rhodophyta</taxon>
        <taxon>Bangiophyceae</taxon>
        <taxon>Cyanidiales</taxon>
        <taxon>Cyanidiaceae</taxon>
        <taxon>Cyanidium</taxon>
    </lineage>
</organism>
<gene>
    <name evidence="2" type="ORF">CDCA_CDCA17G4464</name>
</gene>
<dbReference type="InterPro" id="IPR005345">
    <property type="entry name" value="PHF5"/>
</dbReference>
<protein>
    <submittedName>
        <fullName evidence="2">Uncharacterized protein</fullName>
    </submittedName>
</protein>
<dbReference type="Pfam" id="PF03660">
    <property type="entry name" value="PHF5"/>
    <property type="match status" value="1"/>
</dbReference>
<dbReference type="EMBL" id="JANCYW010000017">
    <property type="protein sequence ID" value="KAK4538439.1"/>
    <property type="molecule type" value="Genomic_DNA"/>
</dbReference>
<dbReference type="AlphaFoldDB" id="A0AAV9J1R8"/>
<proteinExistence type="inferred from homology"/>
<dbReference type="PANTHER" id="PTHR13120">
    <property type="entry name" value="PHD FINGER-LIKE DOMAIN-CONTAINING PROTEIN 5A"/>
    <property type="match status" value="1"/>
</dbReference>
<accession>A0AAV9J1R8</accession>
<keyword evidence="3" id="KW-1185">Reference proteome</keyword>